<name>A0A7I8K2R4_SPIIN</name>
<protein>
    <submittedName>
        <fullName evidence="1">Uncharacterized protein</fullName>
    </submittedName>
</protein>
<keyword evidence="2" id="KW-1185">Reference proteome</keyword>
<sequence>MGNCMVRRSGGADDGMVRVMTSGGGVMELRPPVTVECITNGFPGHGVFRCAKSRSSPLLHNEELLAGETYYLRPINDPVAGASSIVASYRVSFNQPGFSKKQESEAPPRCTGANLGSVASGGAHGVWKVKLVISPAQLADILSQDTRTEALIESVRTVAKCGYGAAASGANSDQWSLASSRKASSDAMA</sequence>
<dbReference type="OrthoDB" id="1406886at2759"/>
<dbReference type="PANTHER" id="PTHR33148">
    <property type="entry name" value="PLASTID MOVEMENT IMPAIRED PROTEIN-RELATED"/>
    <property type="match status" value="1"/>
</dbReference>
<reference evidence="1" key="1">
    <citation type="submission" date="2020-02" db="EMBL/GenBank/DDBJ databases">
        <authorList>
            <person name="Scholz U."/>
            <person name="Mascher M."/>
            <person name="Fiebig A."/>
        </authorList>
    </citation>
    <scope>NUCLEOTIDE SEQUENCE</scope>
</reference>
<evidence type="ECO:0000313" key="2">
    <source>
        <dbReference type="Proteomes" id="UP000663760"/>
    </source>
</evidence>
<accession>A0A7I8K2R4</accession>
<organism evidence="1 2">
    <name type="scientific">Spirodela intermedia</name>
    <name type="common">Intermediate duckweed</name>
    <dbReference type="NCBI Taxonomy" id="51605"/>
    <lineage>
        <taxon>Eukaryota</taxon>
        <taxon>Viridiplantae</taxon>
        <taxon>Streptophyta</taxon>
        <taxon>Embryophyta</taxon>
        <taxon>Tracheophyta</taxon>
        <taxon>Spermatophyta</taxon>
        <taxon>Magnoliopsida</taxon>
        <taxon>Liliopsida</taxon>
        <taxon>Araceae</taxon>
        <taxon>Lemnoideae</taxon>
        <taxon>Spirodela</taxon>
    </lineage>
</organism>
<dbReference type="InterPro" id="IPR025322">
    <property type="entry name" value="PADRE_dom"/>
</dbReference>
<gene>
    <name evidence="1" type="ORF">SI8410_02002613</name>
</gene>
<proteinExistence type="predicted"/>
<dbReference type="Pfam" id="PF14009">
    <property type="entry name" value="PADRE"/>
    <property type="match status" value="1"/>
</dbReference>
<dbReference type="AlphaFoldDB" id="A0A7I8K2R4"/>
<dbReference type="Proteomes" id="UP000663760">
    <property type="component" value="Chromosome 2"/>
</dbReference>
<dbReference type="EMBL" id="LR746265">
    <property type="protein sequence ID" value="CAA7391278.1"/>
    <property type="molecule type" value="Genomic_DNA"/>
</dbReference>
<evidence type="ECO:0000313" key="1">
    <source>
        <dbReference type="EMBL" id="CAA7391278.1"/>
    </source>
</evidence>
<dbReference type="PANTHER" id="PTHR33148:SF41">
    <property type="entry name" value="DUF4228 DOMAIN PROTEIN"/>
    <property type="match status" value="1"/>
</dbReference>